<reference evidence="1" key="1">
    <citation type="submission" date="2019-09" db="EMBL/GenBank/DDBJ databases">
        <title>Draft genome information of white flower Hibiscus syriacus.</title>
        <authorList>
            <person name="Kim Y.-M."/>
        </authorList>
    </citation>
    <scope>NUCLEOTIDE SEQUENCE [LARGE SCALE GENOMIC DNA]</scope>
    <source>
        <strain evidence="1">YM2019G1</strain>
    </source>
</reference>
<evidence type="ECO:0000313" key="1">
    <source>
        <dbReference type="EMBL" id="KAE8727832.1"/>
    </source>
</evidence>
<evidence type="ECO:0000313" key="2">
    <source>
        <dbReference type="Proteomes" id="UP000436088"/>
    </source>
</evidence>
<dbReference type="GO" id="GO:0005634">
    <property type="term" value="C:nucleus"/>
    <property type="evidence" value="ECO:0007669"/>
    <property type="project" value="TreeGrafter"/>
</dbReference>
<protein>
    <recommendedName>
        <fullName evidence="3">DNA (Cytosine-5)-methyltransferase DRM1/2</fullName>
    </recommendedName>
</protein>
<dbReference type="PANTHER" id="PTHR23068">
    <property type="entry name" value="DNA CYTOSINE-5- -METHYLTRANSFERASE 3-RELATED"/>
    <property type="match status" value="1"/>
</dbReference>
<dbReference type="Proteomes" id="UP000436088">
    <property type="component" value="Unassembled WGS sequence"/>
</dbReference>
<keyword evidence="2" id="KW-1185">Reference proteome</keyword>
<gene>
    <name evidence="1" type="ORF">F3Y22_tig00005294pilonHSYRG00097</name>
</gene>
<dbReference type="AlphaFoldDB" id="A0A6A3CJT8"/>
<comment type="caution">
    <text evidence="1">The sequence shown here is derived from an EMBL/GenBank/DDBJ whole genome shotgun (WGS) entry which is preliminary data.</text>
</comment>
<proteinExistence type="predicted"/>
<dbReference type="EMBL" id="VEPZ02000301">
    <property type="protein sequence ID" value="KAE8727832.1"/>
    <property type="molecule type" value="Genomic_DNA"/>
</dbReference>
<dbReference type="GO" id="GO:0003886">
    <property type="term" value="F:DNA (cytosine-5-)-methyltransferase activity"/>
    <property type="evidence" value="ECO:0007669"/>
    <property type="project" value="TreeGrafter"/>
</dbReference>
<sequence>MGYSEVEASIAMERCGSDSSIAELTDFICTAQLAKAADTLLLITQRTLSEYAIGPPYFYYENVVFAPVGVWTEMSRNKVIPLEPDEVEIIPGFPKNHIRGEGSVRDMFPCDINVLSLFSRISDVEVAFYCLSIPLKVNVQELNGDQLEQLMSRFVEFDLVVGDIPFLKFKFKNLLKDIMDIILTKKMIDMKEATTMHQDLNQYHGITRVQVDSVINSILQNFWLLGSLAFKRCEILHHSGLAHSFSSIENLRNAFGMYGASSRA</sequence>
<organism evidence="1 2">
    <name type="scientific">Hibiscus syriacus</name>
    <name type="common">Rose of Sharon</name>
    <dbReference type="NCBI Taxonomy" id="106335"/>
    <lineage>
        <taxon>Eukaryota</taxon>
        <taxon>Viridiplantae</taxon>
        <taxon>Streptophyta</taxon>
        <taxon>Embryophyta</taxon>
        <taxon>Tracheophyta</taxon>
        <taxon>Spermatophyta</taxon>
        <taxon>Magnoliopsida</taxon>
        <taxon>eudicotyledons</taxon>
        <taxon>Gunneridae</taxon>
        <taxon>Pentapetalae</taxon>
        <taxon>rosids</taxon>
        <taxon>malvids</taxon>
        <taxon>Malvales</taxon>
        <taxon>Malvaceae</taxon>
        <taxon>Malvoideae</taxon>
        <taxon>Hibiscus</taxon>
    </lineage>
</organism>
<accession>A0A6A3CJT8</accession>
<name>A0A6A3CJT8_HIBSY</name>
<dbReference type="PANTHER" id="PTHR23068:SF25">
    <property type="entry name" value="DNA (CYTOSINE-5)-METHYLTRANSFERASE DRM2"/>
    <property type="match status" value="1"/>
</dbReference>
<evidence type="ECO:0008006" key="3">
    <source>
        <dbReference type="Google" id="ProtNLM"/>
    </source>
</evidence>
<dbReference type="InterPro" id="IPR050390">
    <property type="entry name" value="C5-Methyltransferase"/>
</dbReference>